<keyword evidence="2" id="KW-1133">Transmembrane helix</keyword>
<name>A0A1H2LJN6_9ACTN</name>
<keyword evidence="4" id="KW-1185">Reference proteome</keyword>
<proteinExistence type="predicted"/>
<dbReference type="OrthoDB" id="10019990at2"/>
<sequence>MPAPDRGRVRRAAVLGVAVLLTVVAYGLALAVTGFLACGVSGCGGGGFGPAFSPGEAQVGLLVSGLVLVPVVVWLLRRHGRLVRLGAGVGTVVLGALLAMALLDLGPDGCPSRQERATAGPEAFEPGSATCSGDRNAVR</sequence>
<feature type="transmembrane region" description="Helical" evidence="2">
    <location>
        <begin position="83"/>
        <end position="103"/>
    </location>
</feature>
<feature type="region of interest" description="Disordered" evidence="1">
    <location>
        <begin position="113"/>
        <end position="139"/>
    </location>
</feature>
<organism evidence="3 4">
    <name type="scientific">Microlunatus sagamiharensis</name>
    <dbReference type="NCBI Taxonomy" id="546874"/>
    <lineage>
        <taxon>Bacteria</taxon>
        <taxon>Bacillati</taxon>
        <taxon>Actinomycetota</taxon>
        <taxon>Actinomycetes</taxon>
        <taxon>Propionibacteriales</taxon>
        <taxon>Propionibacteriaceae</taxon>
        <taxon>Microlunatus</taxon>
    </lineage>
</organism>
<dbReference type="AlphaFoldDB" id="A0A1H2LJN6"/>
<accession>A0A1H2LJN6</accession>
<evidence type="ECO:0000256" key="1">
    <source>
        <dbReference type="SAM" id="MobiDB-lite"/>
    </source>
</evidence>
<dbReference type="Proteomes" id="UP000198825">
    <property type="component" value="Chromosome I"/>
</dbReference>
<dbReference type="STRING" id="546874.SAMN04488544_0351"/>
<protein>
    <submittedName>
        <fullName evidence="3">Uncharacterized protein</fullName>
    </submittedName>
</protein>
<feature type="transmembrane region" description="Helical" evidence="2">
    <location>
        <begin position="57"/>
        <end position="76"/>
    </location>
</feature>
<keyword evidence="2" id="KW-0472">Membrane</keyword>
<gene>
    <name evidence="3" type="ORF">SAMN04488544_0351</name>
</gene>
<keyword evidence="2" id="KW-0812">Transmembrane</keyword>
<evidence type="ECO:0000313" key="4">
    <source>
        <dbReference type="Proteomes" id="UP000198825"/>
    </source>
</evidence>
<evidence type="ECO:0000256" key="2">
    <source>
        <dbReference type="SAM" id="Phobius"/>
    </source>
</evidence>
<dbReference type="EMBL" id="LT629799">
    <property type="protein sequence ID" value="SDU81230.1"/>
    <property type="molecule type" value="Genomic_DNA"/>
</dbReference>
<evidence type="ECO:0000313" key="3">
    <source>
        <dbReference type="EMBL" id="SDU81230.1"/>
    </source>
</evidence>
<dbReference type="RefSeq" id="WP_091072831.1">
    <property type="nucleotide sequence ID" value="NZ_LT629799.1"/>
</dbReference>
<reference evidence="4" key="1">
    <citation type="submission" date="2016-10" db="EMBL/GenBank/DDBJ databases">
        <authorList>
            <person name="Varghese N."/>
            <person name="Submissions S."/>
        </authorList>
    </citation>
    <scope>NUCLEOTIDE SEQUENCE [LARGE SCALE GENOMIC DNA]</scope>
    <source>
        <strain evidence="4">DSM 21743</strain>
    </source>
</reference>
<feature type="transmembrane region" description="Helical" evidence="2">
    <location>
        <begin position="12"/>
        <end position="37"/>
    </location>
</feature>